<dbReference type="InterPro" id="IPR034981">
    <property type="entry name" value="Imelysin-like_EfeO/Algp7"/>
</dbReference>
<comment type="caution">
    <text evidence="8">The sequence shown here is derived from an EMBL/GenBank/DDBJ whole genome shotgun (WGS) entry which is preliminary data.</text>
</comment>
<dbReference type="CDD" id="cd14656">
    <property type="entry name" value="Imelysin-like_EfeO"/>
    <property type="match status" value="1"/>
</dbReference>
<dbReference type="RefSeq" id="WP_035754570.1">
    <property type="nucleotide sequence ID" value="NZ_JRNH01000004.1"/>
</dbReference>
<protein>
    <submittedName>
        <fullName evidence="8">Lipoprotein</fullName>
    </submittedName>
</protein>
<feature type="signal peptide" evidence="4">
    <location>
        <begin position="1"/>
        <end position="22"/>
    </location>
</feature>
<keyword evidence="3 4" id="KW-0732">Signal</keyword>
<evidence type="ECO:0000313" key="9">
    <source>
        <dbReference type="Proteomes" id="UP000053528"/>
    </source>
</evidence>
<evidence type="ECO:0000259" key="6">
    <source>
        <dbReference type="Pfam" id="PF13473"/>
    </source>
</evidence>
<dbReference type="Gene3D" id="1.20.1420.20">
    <property type="entry name" value="M75 peptidase, HXXE motif"/>
    <property type="match status" value="1"/>
</dbReference>
<dbReference type="Proteomes" id="UP000053528">
    <property type="component" value="Unassembled WGS sequence"/>
</dbReference>
<dbReference type="AlphaFoldDB" id="A0A095YGS1"/>
<dbReference type="InterPro" id="IPR050894">
    <property type="entry name" value="EfeM/EfeO_iron_uptake"/>
</dbReference>
<comment type="subcellular location">
    <subcellularLocation>
        <location evidence="1">Periplasm</location>
    </subcellularLocation>
</comment>
<dbReference type="EMBL" id="JRNH01000004">
    <property type="protein sequence ID" value="KGF21358.1"/>
    <property type="molecule type" value="Genomic_DNA"/>
</dbReference>
<evidence type="ECO:0000313" key="7">
    <source>
        <dbReference type="EMBL" id="KGF21358.1"/>
    </source>
</evidence>
<evidence type="ECO:0000256" key="2">
    <source>
        <dbReference type="ARBA" id="ARBA00005989"/>
    </source>
</evidence>
<reference evidence="8 9" key="1">
    <citation type="submission" date="2014-07" db="EMBL/GenBank/DDBJ databases">
        <authorList>
            <person name="McCorrison J."/>
            <person name="Sanka R."/>
            <person name="Torralba M."/>
            <person name="Gillis M."/>
            <person name="Haft D.H."/>
            <person name="Methe B."/>
            <person name="Sutton G."/>
            <person name="Nelson K.E."/>
        </authorList>
    </citation>
    <scope>NUCLEOTIDE SEQUENCE [LARGE SCALE GENOMIC DNA]</scope>
    <source>
        <strain evidence="8 9">DNF00011</strain>
    </source>
</reference>
<dbReference type="PANTHER" id="PTHR39192:SF1">
    <property type="entry name" value="IRON UPTAKE SYSTEM COMPONENT EFEO"/>
    <property type="match status" value="1"/>
</dbReference>
<dbReference type="InterPro" id="IPR038352">
    <property type="entry name" value="Imelysin_sf"/>
</dbReference>
<accession>A0A095YGS1</accession>
<proteinExistence type="inferred from homology"/>
<dbReference type="InterPro" id="IPR053377">
    <property type="entry name" value="Iron_uptake_EfeM/EfeO"/>
</dbReference>
<feature type="domain" description="EfeO-type cupredoxin-like" evidence="6">
    <location>
        <begin position="13"/>
        <end position="106"/>
    </location>
</feature>
<sequence length="416" mass="45975">MKKIIRVSSVPVIALTMAALTACEPNASDGALNVKATNTECSVSSDTAESGSRQFTIKNEGDIVTEFYLLGEDKLRIVAEKENIAPGAEATLSVSLQPGTYFTACKPGLRGANVGEAQFTVTGKPVEVSGQDKELFDKAVKDYVAFVKKEVTELEPKVTEFAEAYAAGDDDKARKLYAPTRTHYERIEPIAEALGVLDPRIDYREIDYLAEADILKKDDPTFTEWLGFHRMEKDLFPPKKGEKNADGSDAFAEWKPSTAKDRKRIADSLKADVKKLRKTVEADTFIKDQQINIATVSNGASDLLEEVAVSKVTGEEDWWSHTDLYDFAANVEGSKIAFDLVKPIAERKGAEGEKLIKEIEEEYTELNRLLGKYGSLDKGFVSYDTVTAEQQAELTHQIDKLREPLSKLTGTVLEIK</sequence>
<dbReference type="Pfam" id="PF13473">
    <property type="entry name" value="Cupredoxin_1"/>
    <property type="match status" value="1"/>
</dbReference>
<gene>
    <name evidence="7" type="ORF">HMPREF2128_01305</name>
    <name evidence="8" type="ORF">HMPREF2128_01940</name>
</gene>
<evidence type="ECO:0000256" key="4">
    <source>
        <dbReference type="SAM" id="SignalP"/>
    </source>
</evidence>
<name>A0A095YGS1_9MICC</name>
<evidence type="ECO:0000259" key="5">
    <source>
        <dbReference type="Pfam" id="PF09375"/>
    </source>
</evidence>
<evidence type="ECO:0000256" key="3">
    <source>
        <dbReference type="ARBA" id="ARBA00022729"/>
    </source>
</evidence>
<feature type="chain" id="PRO_5044540375" evidence="4">
    <location>
        <begin position="23"/>
        <end position="416"/>
    </location>
</feature>
<organism evidence="8 9">
    <name type="scientific">Pseudoglutamicibacter albus DNF00011</name>
    <dbReference type="NCBI Taxonomy" id="1401063"/>
    <lineage>
        <taxon>Bacteria</taxon>
        <taxon>Bacillati</taxon>
        <taxon>Actinomycetota</taxon>
        <taxon>Actinomycetes</taxon>
        <taxon>Micrococcales</taxon>
        <taxon>Micrococcaceae</taxon>
        <taxon>Pseudoglutamicibacter</taxon>
    </lineage>
</organism>
<feature type="domain" description="Imelysin-like" evidence="5">
    <location>
        <begin position="139"/>
        <end position="408"/>
    </location>
</feature>
<dbReference type="InterPro" id="IPR028096">
    <property type="entry name" value="EfeO_Cupredoxin"/>
</dbReference>
<dbReference type="GO" id="GO:0042597">
    <property type="term" value="C:periplasmic space"/>
    <property type="evidence" value="ECO:0007669"/>
    <property type="project" value="UniProtKB-SubCell"/>
</dbReference>
<dbReference type="PROSITE" id="PS51257">
    <property type="entry name" value="PROKAR_LIPOPROTEIN"/>
    <property type="match status" value="1"/>
</dbReference>
<comment type="similarity">
    <text evidence="2">Belongs to the EfeM/EfeO family.</text>
</comment>
<evidence type="ECO:0000256" key="1">
    <source>
        <dbReference type="ARBA" id="ARBA00004418"/>
    </source>
</evidence>
<dbReference type="EMBL" id="JRNH01000004">
    <property type="protein sequence ID" value="KGF21458.1"/>
    <property type="molecule type" value="Genomic_DNA"/>
</dbReference>
<dbReference type="PANTHER" id="PTHR39192">
    <property type="entry name" value="IRON UPTAKE SYSTEM COMPONENT EFEO"/>
    <property type="match status" value="1"/>
</dbReference>
<dbReference type="InterPro" id="IPR018976">
    <property type="entry name" value="Imelysin-like"/>
</dbReference>
<evidence type="ECO:0000313" key="8">
    <source>
        <dbReference type="EMBL" id="KGF21458.1"/>
    </source>
</evidence>
<dbReference type="Pfam" id="PF09375">
    <property type="entry name" value="Peptidase_M75"/>
    <property type="match status" value="1"/>
</dbReference>
<keyword evidence="8" id="KW-0449">Lipoprotein</keyword>
<dbReference type="NCBIfam" id="NF041757">
    <property type="entry name" value="EfeO"/>
    <property type="match status" value="1"/>
</dbReference>